<evidence type="ECO:0000256" key="6">
    <source>
        <dbReference type="ARBA" id="ARBA00023186"/>
    </source>
</evidence>
<evidence type="ECO:0000256" key="2">
    <source>
        <dbReference type="ARBA" id="ARBA00009054"/>
    </source>
</evidence>
<dbReference type="AlphaFoldDB" id="A0A930BRK5"/>
<dbReference type="GO" id="GO:0006457">
    <property type="term" value="P:protein folding"/>
    <property type="evidence" value="ECO:0007669"/>
    <property type="project" value="InterPro"/>
</dbReference>
<keyword evidence="6 10" id="KW-0143">Chaperone</keyword>
<gene>
    <name evidence="10 14" type="primary">grpE</name>
    <name evidence="14" type="ORF">HXL68_03165</name>
</gene>
<dbReference type="SUPFAM" id="SSF58014">
    <property type="entry name" value="Coiled-coil domain of nucleotide exchange factor GrpE"/>
    <property type="match status" value="1"/>
</dbReference>
<dbReference type="GO" id="GO:0005829">
    <property type="term" value="C:cytosol"/>
    <property type="evidence" value="ECO:0007669"/>
    <property type="project" value="TreeGrafter"/>
</dbReference>
<dbReference type="GO" id="GO:0000774">
    <property type="term" value="F:adenyl-nucleotide exchange factor activity"/>
    <property type="evidence" value="ECO:0007669"/>
    <property type="project" value="InterPro"/>
</dbReference>
<evidence type="ECO:0000256" key="7">
    <source>
        <dbReference type="ARBA" id="ARBA00053401"/>
    </source>
</evidence>
<protein>
    <recommendedName>
        <fullName evidence="8 10">Protein GrpE</fullName>
    </recommendedName>
    <alternativeName>
        <fullName evidence="9 10">HSP-70 cofactor</fullName>
    </alternativeName>
</protein>
<dbReference type="SUPFAM" id="SSF51064">
    <property type="entry name" value="Head domain of nucleotide exchange factor GrpE"/>
    <property type="match status" value="1"/>
</dbReference>
<keyword evidence="5 10" id="KW-0346">Stress response</keyword>
<comment type="similarity">
    <text evidence="2 10 12">Belongs to the GrpE family.</text>
</comment>
<sequence>MSNPENTQEAMLDKEPVTEQPAAAEAAPTDNVDTIPSLEEQFKALELKAAEHYDAWLRAKAEGENIRRRAQEDISKAHKFAVEKFAGELLAVKDSLEAALAVPEQTVESFKSGVELTLKQLVSAFEKNALHEVNPAGEKFDPHKHQAIGMVDSEQEANTVVTVLQKGYLIADRVLRPALVMVAKGK</sequence>
<comment type="caution">
    <text evidence="14">The sequence shown here is derived from an EMBL/GenBank/DDBJ whole genome shotgun (WGS) entry which is preliminary data.</text>
</comment>
<evidence type="ECO:0000256" key="13">
    <source>
        <dbReference type="SAM" id="MobiDB-lite"/>
    </source>
</evidence>
<dbReference type="PANTHER" id="PTHR21237:SF23">
    <property type="entry name" value="GRPE PROTEIN HOMOLOG, MITOCHONDRIAL"/>
    <property type="match status" value="1"/>
</dbReference>
<evidence type="ECO:0000256" key="3">
    <source>
        <dbReference type="ARBA" id="ARBA00011738"/>
    </source>
</evidence>
<evidence type="ECO:0000256" key="9">
    <source>
        <dbReference type="ARBA" id="ARBA00076414"/>
    </source>
</evidence>
<dbReference type="InterPro" id="IPR000740">
    <property type="entry name" value="GrpE"/>
</dbReference>
<dbReference type="GO" id="GO:0051087">
    <property type="term" value="F:protein-folding chaperone binding"/>
    <property type="evidence" value="ECO:0007669"/>
    <property type="project" value="InterPro"/>
</dbReference>
<accession>A0A930BRK5</accession>
<dbReference type="NCBIfam" id="NF010748">
    <property type="entry name" value="PRK14150.1"/>
    <property type="match status" value="1"/>
</dbReference>
<feature type="region of interest" description="Disordered" evidence="13">
    <location>
        <begin position="1"/>
        <end position="35"/>
    </location>
</feature>
<dbReference type="GO" id="GO:0042803">
    <property type="term" value="F:protein homodimerization activity"/>
    <property type="evidence" value="ECO:0007669"/>
    <property type="project" value="InterPro"/>
</dbReference>
<proteinExistence type="inferred from homology"/>
<evidence type="ECO:0000256" key="11">
    <source>
        <dbReference type="RuleBase" id="RU000639"/>
    </source>
</evidence>
<dbReference type="GO" id="GO:0051082">
    <property type="term" value="F:unfolded protein binding"/>
    <property type="evidence" value="ECO:0007669"/>
    <property type="project" value="TreeGrafter"/>
</dbReference>
<dbReference type="Gene3D" id="2.30.22.10">
    <property type="entry name" value="Head domain of nucleotide exchange factor GrpE"/>
    <property type="match status" value="1"/>
</dbReference>
<comment type="function">
    <text evidence="7 10 11">Participates actively in the response to hyperosmotic and heat shock by preventing the aggregation of stress-denatured proteins, in association with DnaK and GrpE. It is the nucleotide exchange factor for DnaK and may function as a thermosensor. Unfolded proteins bind initially to DnaJ; upon interaction with the DnaJ-bound protein, DnaK hydrolyzes its bound ATP, resulting in the formation of a stable complex. GrpE releases ADP from DnaK; ATP binding to DnaK triggers the release of the substrate protein, thus completing the reaction cycle. Several rounds of ATP-dependent interactions between DnaJ, DnaK and GrpE are required for fully efficient folding.</text>
</comment>
<dbReference type="EMBL" id="JABZMI010000031">
    <property type="protein sequence ID" value="MBF1164021.1"/>
    <property type="molecule type" value="Genomic_DNA"/>
</dbReference>
<dbReference type="InterPro" id="IPR009012">
    <property type="entry name" value="GrpE_head"/>
</dbReference>
<dbReference type="PROSITE" id="PS01071">
    <property type="entry name" value="GRPE"/>
    <property type="match status" value="1"/>
</dbReference>
<dbReference type="Proteomes" id="UP000718593">
    <property type="component" value="Unassembled WGS sequence"/>
</dbReference>
<name>A0A930BRK5_9RHOO</name>
<dbReference type="InterPro" id="IPR013805">
    <property type="entry name" value="GrpE_CC"/>
</dbReference>
<organism evidence="14 15">
    <name type="scientific">Dechloromonas agitata</name>
    <dbReference type="NCBI Taxonomy" id="73030"/>
    <lineage>
        <taxon>Bacteria</taxon>
        <taxon>Pseudomonadati</taxon>
        <taxon>Pseudomonadota</taxon>
        <taxon>Betaproteobacteria</taxon>
        <taxon>Rhodocyclales</taxon>
        <taxon>Azonexaceae</taxon>
        <taxon>Dechloromonas</taxon>
    </lineage>
</organism>
<dbReference type="PRINTS" id="PR00773">
    <property type="entry name" value="GRPEPROTEIN"/>
</dbReference>
<dbReference type="Pfam" id="PF01025">
    <property type="entry name" value="GrpE"/>
    <property type="match status" value="1"/>
</dbReference>
<evidence type="ECO:0000256" key="4">
    <source>
        <dbReference type="ARBA" id="ARBA00022490"/>
    </source>
</evidence>
<dbReference type="NCBIfam" id="NF010738">
    <property type="entry name" value="PRK14140.1"/>
    <property type="match status" value="1"/>
</dbReference>
<dbReference type="CDD" id="cd00446">
    <property type="entry name" value="GrpE"/>
    <property type="match status" value="1"/>
</dbReference>
<dbReference type="PANTHER" id="PTHR21237">
    <property type="entry name" value="GRPE PROTEIN"/>
    <property type="match status" value="1"/>
</dbReference>
<reference evidence="14" key="1">
    <citation type="submission" date="2020-04" db="EMBL/GenBank/DDBJ databases">
        <title>Deep metagenomics examines the oral microbiome during advanced dental caries in children, revealing novel taxa and co-occurrences with host molecules.</title>
        <authorList>
            <person name="Baker J.L."/>
            <person name="Morton J.T."/>
            <person name="Dinis M."/>
            <person name="Alvarez R."/>
            <person name="Tran N.C."/>
            <person name="Knight R."/>
            <person name="Edlund A."/>
        </authorList>
    </citation>
    <scope>NUCLEOTIDE SEQUENCE</scope>
    <source>
        <strain evidence="14">JCVI_32_bin.24</strain>
    </source>
</reference>
<dbReference type="HAMAP" id="MF_01151">
    <property type="entry name" value="GrpE"/>
    <property type="match status" value="1"/>
</dbReference>
<evidence type="ECO:0000256" key="8">
    <source>
        <dbReference type="ARBA" id="ARBA00072274"/>
    </source>
</evidence>
<evidence type="ECO:0000256" key="10">
    <source>
        <dbReference type="HAMAP-Rule" id="MF_01151"/>
    </source>
</evidence>
<evidence type="ECO:0000256" key="1">
    <source>
        <dbReference type="ARBA" id="ARBA00004496"/>
    </source>
</evidence>
<comment type="subunit">
    <text evidence="3 10">Homodimer.</text>
</comment>
<dbReference type="FunFam" id="2.30.22.10:FF:000001">
    <property type="entry name" value="Protein GrpE"/>
    <property type="match status" value="1"/>
</dbReference>
<feature type="compositionally biased region" description="Low complexity" evidence="13">
    <location>
        <begin position="18"/>
        <end position="28"/>
    </location>
</feature>
<evidence type="ECO:0000256" key="12">
    <source>
        <dbReference type="RuleBase" id="RU004478"/>
    </source>
</evidence>
<evidence type="ECO:0000313" key="15">
    <source>
        <dbReference type="Proteomes" id="UP000718593"/>
    </source>
</evidence>
<dbReference type="NCBIfam" id="NF010737">
    <property type="entry name" value="PRK14139.1"/>
    <property type="match status" value="1"/>
</dbReference>
<evidence type="ECO:0000256" key="5">
    <source>
        <dbReference type="ARBA" id="ARBA00023016"/>
    </source>
</evidence>
<comment type="subcellular location">
    <subcellularLocation>
        <location evidence="1 10">Cytoplasm</location>
    </subcellularLocation>
</comment>
<evidence type="ECO:0000313" key="14">
    <source>
        <dbReference type="EMBL" id="MBF1164021.1"/>
    </source>
</evidence>
<dbReference type="Gene3D" id="3.90.20.20">
    <property type="match status" value="1"/>
</dbReference>
<keyword evidence="4 10" id="KW-0963">Cytoplasm</keyword>